<dbReference type="EMBL" id="HBGF01020255">
    <property type="protein sequence ID" value="CAD9113458.1"/>
    <property type="molecule type" value="Transcribed_RNA"/>
</dbReference>
<accession>A0A7S1LU49</accession>
<gene>
    <name evidence="4" type="ORF">NDES1114_LOCUS13396</name>
</gene>
<dbReference type="AlphaFoldDB" id="A0A7S1LU49"/>
<feature type="domain" description="Band 7" evidence="3">
    <location>
        <begin position="42"/>
        <end position="214"/>
    </location>
</feature>
<keyword evidence="2" id="KW-0496">Mitochondrion</keyword>
<dbReference type="InterPro" id="IPR036013">
    <property type="entry name" value="Band_7/SPFH_dom_sf"/>
</dbReference>
<evidence type="ECO:0000259" key="3">
    <source>
        <dbReference type="Pfam" id="PF01145"/>
    </source>
</evidence>
<evidence type="ECO:0000256" key="1">
    <source>
        <dbReference type="ARBA" id="ARBA00009658"/>
    </source>
</evidence>
<protein>
    <recommendedName>
        <fullName evidence="2">Prohibitin</fullName>
    </recommendedName>
</protein>
<dbReference type="Gene3D" id="3.30.479.30">
    <property type="entry name" value="Band 7 domain"/>
    <property type="match status" value="1"/>
</dbReference>
<sequence>MCDDDDDCCCGFGWKGVAVGVVVFIGCLLTVILVPMSLKTVEFDEIAVDYNKVTRSIDQTPLEEGLHDVGPAGKLIKFKTTQQVGQIDDLETLTADSIEVELDVIVLYSIERQEVFEIIDKFGDQDAHDAFIRQVCENTIRQVAQGFTAKQFYLQRHDFQLTLIRVLTQLLTDVRAHAKVDSVQVVSVDLPPRVLSAMEASILAEQDIQNAEAERITQLQAASIALALANSEARLVQIAAERDVALTQQEALQAVLSERATMQARTDAFRNVSTELGYGGEFFLDSYLKYLVAVNNAGDTIFGV</sequence>
<organism evidence="4">
    <name type="scientific">Neobodo designis</name>
    <name type="common">Flagellated protozoan</name>
    <name type="synonym">Bodo designis</name>
    <dbReference type="NCBI Taxonomy" id="312471"/>
    <lineage>
        <taxon>Eukaryota</taxon>
        <taxon>Discoba</taxon>
        <taxon>Euglenozoa</taxon>
        <taxon>Kinetoplastea</taxon>
        <taxon>Metakinetoplastina</taxon>
        <taxon>Neobodonida</taxon>
        <taxon>Neobodo</taxon>
    </lineage>
</organism>
<dbReference type="GO" id="GO:0005743">
    <property type="term" value="C:mitochondrial inner membrane"/>
    <property type="evidence" value="ECO:0007669"/>
    <property type="project" value="UniProtKB-SubCell"/>
</dbReference>
<keyword evidence="2" id="KW-0812">Transmembrane</keyword>
<keyword evidence="2" id="KW-0472">Membrane</keyword>
<dbReference type="PANTHER" id="PTHR23222:SF0">
    <property type="entry name" value="PROHIBITIN 1"/>
    <property type="match status" value="1"/>
</dbReference>
<reference evidence="4" key="1">
    <citation type="submission" date="2021-01" db="EMBL/GenBank/DDBJ databases">
        <authorList>
            <person name="Corre E."/>
            <person name="Pelletier E."/>
            <person name="Niang G."/>
            <person name="Scheremetjew M."/>
            <person name="Finn R."/>
            <person name="Kale V."/>
            <person name="Holt S."/>
            <person name="Cochrane G."/>
            <person name="Meng A."/>
            <person name="Brown T."/>
            <person name="Cohen L."/>
        </authorList>
    </citation>
    <scope>NUCLEOTIDE SEQUENCE</scope>
    <source>
        <strain evidence="4">CCAP 1951/1</strain>
    </source>
</reference>
<comment type="similarity">
    <text evidence="1 2">Belongs to the prohibitin family.</text>
</comment>
<dbReference type="InterPro" id="IPR001107">
    <property type="entry name" value="Band_7"/>
</dbReference>
<feature type="transmembrane region" description="Helical" evidence="2">
    <location>
        <begin position="12"/>
        <end position="34"/>
    </location>
</feature>
<evidence type="ECO:0000256" key="2">
    <source>
        <dbReference type="RuleBase" id="RU366048"/>
    </source>
</evidence>
<name>A0A7S1LU49_NEODS</name>
<dbReference type="PANTHER" id="PTHR23222">
    <property type="entry name" value="PROHIBITIN"/>
    <property type="match status" value="1"/>
</dbReference>
<evidence type="ECO:0000313" key="4">
    <source>
        <dbReference type="EMBL" id="CAD9113458.1"/>
    </source>
</evidence>
<proteinExistence type="inferred from homology"/>
<keyword evidence="2" id="KW-1133">Transmembrane helix</keyword>
<dbReference type="SUPFAM" id="SSF117892">
    <property type="entry name" value="Band 7/SPFH domain"/>
    <property type="match status" value="1"/>
</dbReference>
<dbReference type="InterPro" id="IPR000163">
    <property type="entry name" value="Prohibitin"/>
</dbReference>
<keyword evidence="2" id="KW-0999">Mitochondrion inner membrane</keyword>
<comment type="subcellular location">
    <subcellularLocation>
        <location evidence="2">Mitochondrion inner membrane</location>
    </subcellularLocation>
</comment>
<dbReference type="Pfam" id="PF01145">
    <property type="entry name" value="Band_7"/>
    <property type="match status" value="1"/>
</dbReference>